<evidence type="ECO:0000259" key="8">
    <source>
        <dbReference type="Pfam" id="PF01435"/>
    </source>
</evidence>
<keyword evidence="7" id="KW-1133">Transmembrane helix</keyword>
<reference evidence="9" key="1">
    <citation type="submission" date="2021-02" db="EMBL/GenBank/DDBJ databases">
        <authorList>
            <person name="Dougan E. K."/>
            <person name="Rhodes N."/>
            <person name="Thang M."/>
            <person name="Chan C."/>
        </authorList>
    </citation>
    <scope>NUCLEOTIDE SEQUENCE</scope>
</reference>
<evidence type="ECO:0000256" key="2">
    <source>
        <dbReference type="ARBA" id="ARBA00022723"/>
    </source>
</evidence>
<keyword evidence="4 6" id="KW-0862">Zinc</keyword>
<accession>A0A813I234</accession>
<dbReference type="Proteomes" id="UP000654075">
    <property type="component" value="Unassembled WGS sequence"/>
</dbReference>
<organism evidence="9 10">
    <name type="scientific">Polarella glacialis</name>
    <name type="common">Dinoflagellate</name>
    <dbReference type="NCBI Taxonomy" id="89957"/>
    <lineage>
        <taxon>Eukaryota</taxon>
        <taxon>Sar</taxon>
        <taxon>Alveolata</taxon>
        <taxon>Dinophyceae</taxon>
        <taxon>Suessiales</taxon>
        <taxon>Suessiaceae</taxon>
        <taxon>Polarella</taxon>
    </lineage>
</organism>
<keyword evidence="2" id="KW-0479">Metal-binding</keyword>
<evidence type="ECO:0000256" key="3">
    <source>
        <dbReference type="ARBA" id="ARBA00022801"/>
    </source>
</evidence>
<keyword evidence="7" id="KW-0812">Transmembrane</keyword>
<gene>
    <name evidence="9" type="ORF">PGLA1383_LOCUS58173</name>
</gene>
<evidence type="ECO:0000313" key="9">
    <source>
        <dbReference type="EMBL" id="CAE8643879.1"/>
    </source>
</evidence>
<sequence>MSVAWSSDRNQWALAEGEAGSLGTVYAVLSQPRLDLATASDRVEWTLTPEALAANSVKESSSESGGVYDPLVPAGERRLAETMEAVYVDAGSLRSNLLALAERLGYHGASIFVIDGSARSAHSNAFCTGFGSFRRICLFDTLLPIMSEGEILAVLGHEIGHDRLYHVHMRLVIGIAYSFLMLYSLGHFLTSSALSAAFFAPEPKVYLSVVFFSTAWGAVDFVMSLLLTAESRANEFAADRFAVEADVSYGELLGSALKKLMKKSKVNLTPHPFYVFLTYSHPPLDARIKAIRDHQKLKYGN</sequence>
<dbReference type="EMBL" id="CAJNNV010033454">
    <property type="protein sequence ID" value="CAE8643879.1"/>
    <property type="molecule type" value="Genomic_DNA"/>
</dbReference>
<keyword evidence="7" id="KW-0472">Membrane</keyword>
<keyword evidence="10" id="KW-1185">Reference proteome</keyword>
<keyword evidence="3 6" id="KW-0378">Hydrolase</keyword>
<proteinExistence type="inferred from homology"/>
<evidence type="ECO:0000256" key="4">
    <source>
        <dbReference type="ARBA" id="ARBA00022833"/>
    </source>
</evidence>
<evidence type="ECO:0000256" key="1">
    <source>
        <dbReference type="ARBA" id="ARBA00022670"/>
    </source>
</evidence>
<protein>
    <recommendedName>
        <fullName evidence="8">Peptidase M48 domain-containing protein</fullName>
    </recommendedName>
</protein>
<dbReference type="GO" id="GO:0006508">
    <property type="term" value="P:proteolysis"/>
    <property type="evidence" value="ECO:0007669"/>
    <property type="project" value="UniProtKB-KW"/>
</dbReference>
<dbReference type="Gene3D" id="3.30.2010.10">
    <property type="entry name" value="Metalloproteases ('zincins'), catalytic domain"/>
    <property type="match status" value="1"/>
</dbReference>
<evidence type="ECO:0000313" key="10">
    <source>
        <dbReference type="Proteomes" id="UP000654075"/>
    </source>
</evidence>
<dbReference type="PANTHER" id="PTHR10120">
    <property type="entry name" value="CAAX PRENYL PROTEASE 1"/>
    <property type="match status" value="1"/>
</dbReference>
<evidence type="ECO:0000256" key="7">
    <source>
        <dbReference type="SAM" id="Phobius"/>
    </source>
</evidence>
<comment type="similarity">
    <text evidence="6">Belongs to the peptidase M48 family.</text>
</comment>
<comment type="cofactor">
    <cofactor evidence="6">
        <name>Zn(2+)</name>
        <dbReference type="ChEBI" id="CHEBI:29105"/>
    </cofactor>
    <text evidence="6">Binds 1 zinc ion per subunit.</text>
</comment>
<evidence type="ECO:0000256" key="5">
    <source>
        <dbReference type="ARBA" id="ARBA00023049"/>
    </source>
</evidence>
<comment type="caution">
    <text evidence="9">The sequence shown here is derived from an EMBL/GenBank/DDBJ whole genome shotgun (WGS) entry which is preliminary data.</text>
</comment>
<name>A0A813I234_POLGL</name>
<dbReference type="AlphaFoldDB" id="A0A813I234"/>
<keyword evidence="5 6" id="KW-0482">Metalloprotease</keyword>
<keyword evidence="1 6" id="KW-0645">Protease</keyword>
<feature type="domain" description="Peptidase M48" evidence="8">
    <location>
        <begin position="91"/>
        <end position="293"/>
    </location>
</feature>
<dbReference type="Pfam" id="PF01435">
    <property type="entry name" value="Peptidase_M48"/>
    <property type="match status" value="1"/>
</dbReference>
<dbReference type="OrthoDB" id="360839at2759"/>
<dbReference type="GO" id="GO:0004222">
    <property type="term" value="F:metalloendopeptidase activity"/>
    <property type="evidence" value="ECO:0007669"/>
    <property type="project" value="InterPro"/>
</dbReference>
<evidence type="ECO:0000256" key="6">
    <source>
        <dbReference type="RuleBase" id="RU003983"/>
    </source>
</evidence>
<feature type="transmembrane region" description="Helical" evidence="7">
    <location>
        <begin position="171"/>
        <end position="199"/>
    </location>
</feature>
<dbReference type="InterPro" id="IPR001915">
    <property type="entry name" value="Peptidase_M48"/>
</dbReference>
<feature type="transmembrane region" description="Helical" evidence="7">
    <location>
        <begin position="205"/>
        <end position="227"/>
    </location>
</feature>
<dbReference type="GO" id="GO:0046872">
    <property type="term" value="F:metal ion binding"/>
    <property type="evidence" value="ECO:0007669"/>
    <property type="project" value="UniProtKB-KW"/>
</dbReference>